<dbReference type="Proteomes" id="UP000534306">
    <property type="component" value="Unassembled WGS sequence"/>
</dbReference>
<dbReference type="EMBL" id="JABJRC010000003">
    <property type="protein sequence ID" value="NOL41270.1"/>
    <property type="molecule type" value="Genomic_DNA"/>
</dbReference>
<dbReference type="InterPro" id="IPR001375">
    <property type="entry name" value="Peptidase_S9_cat"/>
</dbReference>
<dbReference type="AlphaFoldDB" id="A0A7Y4P0L7"/>
<dbReference type="RefSeq" id="WP_171673792.1">
    <property type="nucleotide sequence ID" value="NZ_BAAAGT010000001.1"/>
</dbReference>
<evidence type="ECO:0000313" key="11">
    <source>
        <dbReference type="Proteomes" id="UP000534306"/>
    </source>
</evidence>
<dbReference type="PRINTS" id="PR00862">
    <property type="entry name" value="PROLIGOPTASE"/>
</dbReference>
<dbReference type="InterPro" id="IPR002470">
    <property type="entry name" value="Peptidase_S9A"/>
</dbReference>
<name>A0A7Y4P0L7_9ACTN</name>
<dbReference type="EMBL" id="JACHKF010000001">
    <property type="protein sequence ID" value="MBB6564998.1"/>
    <property type="molecule type" value="Genomic_DNA"/>
</dbReference>
<evidence type="ECO:0000259" key="7">
    <source>
        <dbReference type="Pfam" id="PF00326"/>
    </source>
</evidence>
<comment type="catalytic activity">
    <reaction evidence="1">
        <text>Hydrolysis of Pro-|-Xaa &gt;&gt; Ala-|-Xaa in oligopeptides.</text>
        <dbReference type="EC" id="3.4.21.26"/>
    </reaction>
</comment>
<evidence type="ECO:0000256" key="2">
    <source>
        <dbReference type="ARBA" id="ARBA00005228"/>
    </source>
</evidence>
<evidence type="ECO:0000256" key="1">
    <source>
        <dbReference type="ARBA" id="ARBA00001070"/>
    </source>
</evidence>
<comment type="similarity">
    <text evidence="2">Belongs to the peptidase S9A family.</text>
</comment>
<evidence type="ECO:0000256" key="4">
    <source>
        <dbReference type="ARBA" id="ARBA00022670"/>
    </source>
</evidence>
<evidence type="ECO:0000256" key="6">
    <source>
        <dbReference type="ARBA" id="ARBA00022825"/>
    </source>
</evidence>
<dbReference type="Gene3D" id="2.130.10.120">
    <property type="entry name" value="Prolyl oligopeptidase, N-terminal domain"/>
    <property type="match status" value="1"/>
</dbReference>
<dbReference type="Pfam" id="PF00326">
    <property type="entry name" value="Peptidase_S9"/>
    <property type="match status" value="1"/>
</dbReference>
<evidence type="ECO:0000313" key="10">
    <source>
        <dbReference type="EMBL" id="NOL41270.1"/>
    </source>
</evidence>
<sequence length="647" mass="69116">MFDSVQSYPCAERLPLVEQVHGHSVADPYRSLEDAGSDATRQWLAAQDELWLNHAAGLTGRFRFRTRVKALSNVGTVSAPSWRGDRCFTLRREPGRQHPVLYADQRAILDPMAIDPSGRTTLDAWQPSPDGSLVAYQLSRSGSEDAVLQLLDVESGELIGAPIDGCRYSPVAWLPDGKSFYYVRFRQVHRYHLDLAADTTVLATEASYGLEISADGRWLTISAARGPANDLWLQDLASGEPPRPIQQSIDALTIMSVGPDGRLYIVTTKDAPTGRVCVGDPNNPLIWHDLVTPESPLTGLAILSDVLLVGTLQGIAVHDLGSGERLGAVELPGVGSVGELTTRADGGSQAWFSYTDSVTPATVYCYDHTTGLTSLWSQPPGVVAEAESHQLVTTSPDGAEVRLLVISRPGETGPRPALLYGYGGFGQTLTPTYSAFALAWVEAGGIFVTATLRGGGERGAESHHAGILDRKQRVFDDFIAAAEHLIATGWTTSEQLSLCGESNGGLLVAAALTQRPELFAAAVCSAPLTDMVRYEHSGLGERWVPEFGSVSDPAQFESLLAYSPYHRVAEGVKYPAVLLTAFGNDTRVDPLHARKFCAALQHATAGPRPVVLRLDPDAGHASGSAGQGISLAADMLAFLAAETGLTA</sequence>
<gene>
    <name evidence="9" type="ORF">HNR71_000635</name>
    <name evidence="10" type="ORF">HPO96_13540</name>
</gene>
<dbReference type="Gene3D" id="3.40.50.1820">
    <property type="entry name" value="alpha/beta hydrolase"/>
    <property type="match status" value="1"/>
</dbReference>
<comment type="caution">
    <text evidence="10">The sequence shown here is derived from an EMBL/GenBank/DDBJ whole genome shotgun (WGS) entry which is preliminary data.</text>
</comment>
<dbReference type="InterPro" id="IPR029058">
    <property type="entry name" value="AB_hydrolase_fold"/>
</dbReference>
<evidence type="ECO:0000256" key="5">
    <source>
        <dbReference type="ARBA" id="ARBA00022801"/>
    </source>
</evidence>
<dbReference type="SUPFAM" id="SSF50993">
    <property type="entry name" value="Peptidase/esterase 'gauge' domain"/>
    <property type="match status" value="1"/>
</dbReference>
<evidence type="ECO:0000313" key="9">
    <source>
        <dbReference type="EMBL" id="MBB6564998.1"/>
    </source>
</evidence>
<feature type="domain" description="Peptidase S9 prolyl oligopeptidase catalytic" evidence="7">
    <location>
        <begin position="436"/>
        <end position="644"/>
    </location>
</feature>
<dbReference type="PANTHER" id="PTHR42881:SF2">
    <property type="entry name" value="PROLYL ENDOPEPTIDASE"/>
    <property type="match status" value="1"/>
</dbReference>
<evidence type="ECO:0000313" key="12">
    <source>
        <dbReference type="Proteomes" id="UP000553957"/>
    </source>
</evidence>
<dbReference type="EC" id="3.4.21.26" evidence="3"/>
<dbReference type="Pfam" id="PF02897">
    <property type="entry name" value="Peptidase_S9_N"/>
    <property type="match status" value="1"/>
</dbReference>
<dbReference type="InterPro" id="IPR023302">
    <property type="entry name" value="Pept_S9A_N"/>
</dbReference>
<dbReference type="PROSITE" id="PS00708">
    <property type="entry name" value="PRO_ENDOPEP_SER"/>
    <property type="match status" value="1"/>
</dbReference>
<dbReference type="Proteomes" id="UP000553957">
    <property type="component" value="Unassembled WGS sequence"/>
</dbReference>
<dbReference type="GO" id="GO:0070012">
    <property type="term" value="F:oligopeptidase activity"/>
    <property type="evidence" value="ECO:0007669"/>
    <property type="project" value="TreeGrafter"/>
</dbReference>
<evidence type="ECO:0000259" key="8">
    <source>
        <dbReference type="Pfam" id="PF02897"/>
    </source>
</evidence>
<organism evidence="10 11">
    <name type="scientific">Kribbella sandramycini</name>
    <dbReference type="NCBI Taxonomy" id="60450"/>
    <lineage>
        <taxon>Bacteria</taxon>
        <taxon>Bacillati</taxon>
        <taxon>Actinomycetota</taxon>
        <taxon>Actinomycetes</taxon>
        <taxon>Propionibacteriales</taxon>
        <taxon>Kribbellaceae</taxon>
        <taxon>Kribbella</taxon>
    </lineage>
</organism>
<proteinExistence type="inferred from homology"/>
<accession>A0A7Y4P0L7</accession>
<dbReference type="PANTHER" id="PTHR42881">
    <property type="entry name" value="PROLYL ENDOPEPTIDASE"/>
    <property type="match status" value="1"/>
</dbReference>
<feature type="domain" description="Peptidase S9A N-terminal" evidence="8">
    <location>
        <begin position="16"/>
        <end position="378"/>
    </location>
</feature>
<keyword evidence="6" id="KW-0720">Serine protease</keyword>
<reference evidence="9 12" key="2">
    <citation type="submission" date="2020-08" db="EMBL/GenBank/DDBJ databases">
        <title>Sequencing the genomes of 1000 actinobacteria strains.</title>
        <authorList>
            <person name="Klenk H.-P."/>
        </authorList>
    </citation>
    <scope>NUCLEOTIDE SEQUENCE [LARGE SCALE GENOMIC DNA]</scope>
    <source>
        <strain evidence="9 12">DSM 15626</strain>
    </source>
</reference>
<keyword evidence="5 9" id="KW-0378">Hydrolase</keyword>
<dbReference type="GO" id="GO:0005829">
    <property type="term" value="C:cytosol"/>
    <property type="evidence" value="ECO:0007669"/>
    <property type="project" value="TreeGrafter"/>
</dbReference>
<reference evidence="10 11" key="1">
    <citation type="submission" date="2020-05" db="EMBL/GenBank/DDBJ databases">
        <title>Genome sequence of Kribbella sandramycini ATCC 39419.</title>
        <authorList>
            <person name="Maclea K.S."/>
            <person name="Fair J.L."/>
        </authorList>
    </citation>
    <scope>NUCLEOTIDE SEQUENCE [LARGE SCALE GENOMIC DNA]</scope>
    <source>
        <strain evidence="10 11">ATCC 39419</strain>
    </source>
</reference>
<keyword evidence="11" id="KW-1185">Reference proteome</keyword>
<protein>
    <recommendedName>
        <fullName evidence="3">prolyl oligopeptidase</fullName>
        <ecNumber evidence="3">3.4.21.26</ecNumber>
    </recommendedName>
</protein>
<dbReference type="GO" id="GO:0006508">
    <property type="term" value="P:proteolysis"/>
    <property type="evidence" value="ECO:0007669"/>
    <property type="project" value="UniProtKB-KW"/>
</dbReference>
<evidence type="ECO:0000256" key="3">
    <source>
        <dbReference type="ARBA" id="ARBA00011897"/>
    </source>
</evidence>
<keyword evidence="4" id="KW-0645">Protease</keyword>
<dbReference type="InterPro" id="IPR002471">
    <property type="entry name" value="Pept_S9_AS"/>
</dbReference>
<dbReference type="SUPFAM" id="SSF53474">
    <property type="entry name" value="alpha/beta-Hydrolases"/>
    <property type="match status" value="1"/>
</dbReference>
<dbReference type="GO" id="GO:0004252">
    <property type="term" value="F:serine-type endopeptidase activity"/>
    <property type="evidence" value="ECO:0007669"/>
    <property type="project" value="UniProtKB-EC"/>
</dbReference>
<dbReference type="InterPro" id="IPR051167">
    <property type="entry name" value="Prolyl_oligopep/macrocyclase"/>
</dbReference>